<comment type="caution">
    <text evidence="2">The sequence shown here is derived from an EMBL/GenBank/DDBJ whole genome shotgun (WGS) entry which is preliminary data.</text>
</comment>
<name>A0A0D6PBB0_9PROT</name>
<proteinExistence type="predicted"/>
<keyword evidence="1" id="KW-0812">Transmembrane</keyword>
<gene>
    <name evidence="2" type="ORF">Aam_016_030</name>
</gene>
<dbReference type="Pfam" id="PF02667">
    <property type="entry name" value="SCFA_trans"/>
    <property type="match status" value="1"/>
</dbReference>
<evidence type="ECO:0000256" key="1">
    <source>
        <dbReference type="SAM" id="Phobius"/>
    </source>
</evidence>
<dbReference type="InterPro" id="IPR006160">
    <property type="entry name" value="SCFA_transpt_AtoE"/>
</dbReference>
<dbReference type="Proteomes" id="UP000032668">
    <property type="component" value="Unassembled WGS sequence"/>
</dbReference>
<evidence type="ECO:0000313" key="3">
    <source>
        <dbReference type="Proteomes" id="UP000032668"/>
    </source>
</evidence>
<accession>A0A0D6PBB0</accession>
<dbReference type="EMBL" id="BANC01000016">
    <property type="protein sequence ID" value="GAN79060.1"/>
    <property type="molecule type" value="Genomic_DNA"/>
</dbReference>
<keyword evidence="1" id="KW-1133">Transmembrane helix</keyword>
<feature type="transmembrane region" description="Helical" evidence="1">
    <location>
        <begin position="245"/>
        <end position="261"/>
    </location>
</feature>
<reference evidence="2 3" key="1">
    <citation type="submission" date="2012-11" db="EMBL/GenBank/DDBJ databases">
        <title>Whole genome sequence of Acidocella aminolytica 101 = DSM 11237.</title>
        <authorList>
            <person name="Azuma Y."/>
            <person name="Higashiura N."/>
            <person name="Hirakawa H."/>
            <person name="Matsushita K."/>
        </authorList>
    </citation>
    <scope>NUCLEOTIDE SEQUENCE [LARGE SCALE GENOMIC DNA]</scope>
    <source>
        <strain evidence="3">101 / DSM 11237</strain>
    </source>
</reference>
<keyword evidence="3" id="KW-1185">Reference proteome</keyword>
<feature type="transmembrane region" description="Helical" evidence="1">
    <location>
        <begin position="52"/>
        <end position="74"/>
    </location>
</feature>
<dbReference type="PANTHER" id="PTHR41983:SF2">
    <property type="entry name" value="SHORT-CHAIN FATTY ACID TRANSPORTER-RELATED"/>
    <property type="match status" value="1"/>
</dbReference>
<feature type="transmembrane region" description="Helical" evidence="1">
    <location>
        <begin position="344"/>
        <end position="368"/>
    </location>
</feature>
<dbReference type="PANTHER" id="PTHR41983">
    <property type="entry name" value="SHORT-CHAIN FATTY ACID TRANSPORTER-RELATED"/>
    <property type="match status" value="1"/>
</dbReference>
<dbReference type="AlphaFoldDB" id="A0A0D6PBB0"/>
<organism evidence="2 3">
    <name type="scientific">Acidocella aminolytica 101 = DSM 11237</name>
    <dbReference type="NCBI Taxonomy" id="1120923"/>
    <lineage>
        <taxon>Bacteria</taxon>
        <taxon>Pseudomonadati</taxon>
        <taxon>Pseudomonadota</taxon>
        <taxon>Alphaproteobacteria</taxon>
        <taxon>Acetobacterales</taxon>
        <taxon>Acidocellaceae</taxon>
        <taxon>Acidocella</taxon>
    </lineage>
</organism>
<feature type="transmembrane region" description="Helical" evidence="1">
    <location>
        <begin position="273"/>
        <end position="292"/>
    </location>
</feature>
<keyword evidence="1" id="KW-0472">Membrane</keyword>
<feature type="transmembrane region" description="Helical" evidence="1">
    <location>
        <begin position="20"/>
        <end position="40"/>
    </location>
</feature>
<feature type="transmembrane region" description="Helical" evidence="1">
    <location>
        <begin position="181"/>
        <end position="205"/>
    </location>
</feature>
<feature type="transmembrane region" description="Helical" evidence="1">
    <location>
        <begin position="420"/>
        <end position="442"/>
    </location>
</feature>
<feature type="transmembrane region" description="Helical" evidence="1">
    <location>
        <begin position="95"/>
        <end position="123"/>
    </location>
</feature>
<feature type="transmembrane region" description="Helical" evidence="1">
    <location>
        <begin position="312"/>
        <end position="332"/>
    </location>
</feature>
<evidence type="ECO:0000313" key="2">
    <source>
        <dbReference type="EMBL" id="GAN79060.1"/>
    </source>
</evidence>
<sequence>MRVISRACVYYAERYVPDPYLYALILTFIAFIAALIWTSSGPMKIVDSWYNGLWSILAFAMQMALILSTGVALAQSPVIKRALQRLASWPTQQSTAAIVVFLTSAIASWLQWGFGLVVGAIIAREIAKRMRNADFGFLVAAAYMGFMTWASGLSSSIALATATHGSALNIIEKLTGKLEGFNHTIFTWYNLLPVVLLILIIPIALSFMGPSEAEMRKVDPEALIREDQIEVAEQEKTFATMLDNAWPITLLLVLMGGAYIWELSATKGFSLNLDMFIFITFILGLILHWRPINYVRAFYTGAKTVGPILLQFPIYGGVMGIMVKTGLAAVIAQAFVSFSTAHTLPFWSFISSNIISLFVPSGGGHWAVQGPFMVPAAMKLHVDPAITAMGTAMGEQTANMIQPFWALPILAIAGLGIKDIMGYCIVAMVIGLVLYGGSLLIFA</sequence>
<feature type="transmembrane region" description="Helical" evidence="1">
    <location>
        <begin position="135"/>
        <end position="160"/>
    </location>
</feature>
<protein>
    <submittedName>
        <fullName evidence="2">Transporter of short chain fatty acid</fullName>
    </submittedName>
</protein>
<dbReference type="GO" id="GO:0005886">
    <property type="term" value="C:plasma membrane"/>
    <property type="evidence" value="ECO:0007669"/>
    <property type="project" value="TreeGrafter"/>
</dbReference>